<dbReference type="Proteomes" id="UP000191094">
    <property type="component" value="Unassembled WGS sequence"/>
</dbReference>
<accession>A0A1T0CHJ8</accession>
<name>A0A1T0CHJ8_9GAMM</name>
<evidence type="ECO:0000256" key="4">
    <source>
        <dbReference type="ARBA" id="ARBA00022729"/>
    </source>
</evidence>
<dbReference type="PANTHER" id="PTHR12815">
    <property type="entry name" value="SORTING AND ASSEMBLY MACHINERY SAMM50 PROTEIN FAMILY MEMBER"/>
    <property type="match status" value="1"/>
</dbReference>
<dbReference type="EMBL" id="MUYT01000004">
    <property type="protein sequence ID" value="OOS21611.1"/>
    <property type="molecule type" value="Genomic_DNA"/>
</dbReference>
<keyword evidence="6" id="KW-0998">Cell outer membrane</keyword>
<dbReference type="Pfam" id="PF01103">
    <property type="entry name" value="Omp85"/>
    <property type="match status" value="1"/>
</dbReference>
<keyword evidence="11" id="KW-1185">Reference proteome</keyword>
<keyword evidence="3 8" id="KW-0812">Transmembrane</keyword>
<feature type="compositionally biased region" description="Basic and acidic residues" evidence="7">
    <location>
        <begin position="152"/>
        <end position="165"/>
    </location>
</feature>
<dbReference type="AlphaFoldDB" id="A0A1T0CHJ8"/>
<evidence type="ECO:0000256" key="8">
    <source>
        <dbReference type="SAM" id="Phobius"/>
    </source>
</evidence>
<evidence type="ECO:0000256" key="6">
    <source>
        <dbReference type="ARBA" id="ARBA00023237"/>
    </source>
</evidence>
<comment type="subcellular location">
    <subcellularLocation>
        <location evidence="1">Membrane</location>
    </subcellularLocation>
</comment>
<feature type="domain" description="Bacterial surface antigen (D15)" evidence="9">
    <location>
        <begin position="760"/>
        <end position="1058"/>
    </location>
</feature>
<evidence type="ECO:0000256" key="1">
    <source>
        <dbReference type="ARBA" id="ARBA00004370"/>
    </source>
</evidence>
<feature type="region of interest" description="Disordered" evidence="7">
    <location>
        <begin position="124"/>
        <end position="180"/>
    </location>
</feature>
<evidence type="ECO:0000313" key="11">
    <source>
        <dbReference type="Proteomes" id="UP000191094"/>
    </source>
</evidence>
<feature type="compositionally biased region" description="Polar residues" evidence="7">
    <location>
        <begin position="138"/>
        <end position="149"/>
    </location>
</feature>
<dbReference type="GO" id="GO:0097347">
    <property type="term" value="C:TAM protein secretion complex"/>
    <property type="evidence" value="ECO:0007669"/>
    <property type="project" value="TreeGrafter"/>
</dbReference>
<keyword evidence="8" id="KW-1133">Transmembrane helix</keyword>
<evidence type="ECO:0000313" key="10">
    <source>
        <dbReference type="EMBL" id="OOS21611.1"/>
    </source>
</evidence>
<dbReference type="InterPro" id="IPR039910">
    <property type="entry name" value="D15-like"/>
</dbReference>
<evidence type="ECO:0000256" key="5">
    <source>
        <dbReference type="ARBA" id="ARBA00023136"/>
    </source>
</evidence>
<comment type="caution">
    <text evidence="10">The sequence shown here is derived from an EMBL/GenBank/DDBJ whole genome shotgun (WGS) entry which is preliminary data.</text>
</comment>
<dbReference type="GO" id="GO:0009306">
    <property type="term" value="P:protein secretion"/>
    <property type="evidence" value="ECO:0007669"/>
    <property type="project" value="TreeGrafter"/>
</dbReference>
<dbReference type="RefSeq" id="WP_158077845.1">
    <property type="nucleotide sequence ID" value="NZ_MUYT01000004.1"/>
</dbReference>
<dbReference type="Gene3D" id="2.40.160.50">
    <property type="entry name" value="membrane protein fhac: a member of the omp85/tpsb transporter family"/>
    <property type="match status" value="1"/>
</dbReference>
<keyword evidence="2" id="KW-1134">Transmembrane beta strand</keyword>
<evidence type="ECO:0000256" key="3">
    <source>
        <dbReference type="ARBA" id="ARBA00022692"/>
    </source>
</evidence>
<dbReference type="InterPro" id="IPR000184">
    <property type="entry name" value="Bac_surfAg_D15"/>
</dbReference>
<dbReference type="GO" id="GO:0009279">
    <property type="term" value="C:cell outer membrane"/>
    <property type="evidence" value="ECO:0007669"/>
    <property type="project" value="TreeGrafter"/>
</dbReference>
<proteinExistence type="predicted"/>
<evidence type="ECO:0000256" key="2">
    <source>
        <dbReference type="ARBA" id="ARBA00022452"/>
    </source>
</evidence>
<reference evidence="10 11" key="1">
    <citation type="submission" date="2017-02" db="EMBL/GenBank/DDBJ databases">
        <title>Draft genome sequence of Moraxella lincolnii CCUG 9405T type strain.</title>
        <authorList>
            <person name="Salva-Serra F."/>
            <person name="Engstrom-Jakobsson H."/>
            <person name="Thorell K."/>
            <person name="Jaen-Luchoro D."/>
            <person name="Gonzales-Siles L."/>
            <person name="Karlsson R."/>
            <person name="Yazdan S."/>
            <person name="Boulund F."/>
            <person name="Johnning A."/>
            <person name="Engstrand L."/>
            <person name="Kristiansson E."/>
            <person name="Moore E."/>
        </authorList>
    </citation>
    <scope>NUCLEOTIDE SEQUENCE [LARGE SCALE GENOMIC DNA]</scope>
    <source>
        <strain evidence="10 11">CCUG 9405</strain>
    </source>
</reference>
<dbReference type="PANTHER" id="PTHR12815:SF47">
    <property type="entry name" value="TRANSLOCATION AND ASSEMBLY MODULE SUBUNIT TAMA"/>
    <property type="match status" value="1"/>
</dbReference>
<evidence type="ECO:0000256" key="7">
    <source>
        <dbReference type="SAM" id="MobiDB-lite"/>
    </source>
</evidence>
<keyword evidence="5 8" id="KW-0472">Membrane</keyword>
<dbReference type="OrthoDB" id="9769707at2"/>
<dbReference type="STRING" id="90241.B0682_02735"/>
<feature type="transmembrane region" description="Helical" evidence="8">
    <location>
        <begin position="33"/>
        <end position="54"/>
    </location>
</feature>
<protein>
    <recommendedName>
        <fullName evidence="9">Bacterial surface antigen (D15) domain-containing protein</fullName>
    </recommendedName>
</protein>
<sequence>MTKHPLYLIMNYQRLSRLLPTCTTGQSSRQLRYVGIGVPFVLLAVMPISAVAVIDVAQSANFEQKTVEFNQLFTQNDGQQKPLLDDAHVDETLTALRLKQAVEAGIIDEKVLEDYRKNTLKSLQSTQTVSHDDVNAHNDVNSKTNQGQLINIDDKGDDNDNKYGQDDDLSNDLPADGLPQASSWQDLQQAAKHAQTQQYHMQSIQELEQHAQQVATYTQGLLNSPKSVPVAKLDNTTPNVQLIKEDTSTNKLSETAQQINDVVEQNQQDVQTSLGQFGFEQIQAHTEQIEQQPPTNAPNQTTPTINVFKRLYANLFSDGYLPLPKLDANIYLKVPANDGNPDNDRLVKVDTNSQPAKNIKASLEDLFVESVADFKAALPKIRETAKSAAEAVGYYDVQMQFVQTDSNSIDVIIDSVGEPVIVDKRVVEVRNIDGSGKEPLTAMQDYLPPLQGEVFNHGIYEASKQAISQMGSRFGYFDASWLSHSVDIVLPDNTADIALLYDAGQQYDFGDVVFFTYDKDSQKLTTDPNKLPVKPELLQQLLTFKTGENYHAPAITKFSNDLSATRYFNTVNVETVLPQRGVQAGMPSETTTDDDNLNLDGLNHDNLDNDAPDNGNSDNLDGLDGLENIAPIEFEIDTDIENKLFAIEQKAQQLYNQPDDRVLLEDDTQSTTLLGKISDKISDIAGKLDPLPDNRSEHVERPVLANKITPEQVYDSKKVPVYVYVQSDKPRDAQVGFGYGTDSGMRLTGRLDYNLVNRDGYQAGVQTSLSKINKNVSAYVSRPWKHPLDDTIKANVKYEEELIDQGFGSFSLQSKSILAGLSRNVIKDSGWNRTYSIRYRYDNLSSDIDASFYRNLPIRFAAGNDTQQALLFGYGLSKTEADDPINPNFGMRQYYSIEGGAKSMLTDTNMIIAKAGVSGVYGFGEGLKHQVIGGLDGGYIWAKDFFEVPYKLRFFAGGDQSIRGYDYNSLSPLEFDYLYGGQVLAVASFEYNYEFFPGFRGAVFTDVGNAYDAHFTTDTKVGAGFGIRWASPVGPVRVDLAAGVSENDPPIRLHFFIGSPLR</sequence>
<keyword evidence="4" id="KW-0732">Signal</keyword>
<gene>
    <name evidence="10" type="ORF">B0682_02735</name>
</gene>
<dbReference type="Gene3D" id="3.10.20.310">
    <property type="entry name" value="membrane protein fhac"/>
    <property type="match status" value="2"/>
</dbReference>
<organism evidence="10 11">
    <name type="scientific">Lwoffella lincolnii</name>
    <dbReference type="NCBI Taxonomy" id="90241"/>
    <lineage>
        <taxon>Bacteria</taxon>
        <taxon>Pseudomonadati</taxon>
        <taxon>Pseudomonadota</taxon>
        <taxon>Gammaproteobacteria</taxon>
        <taxon>Moraxellales</taxon>
        <taxon>Moraxellaceae</taxon>
        <taxon>Lwoffella</taxon>
    </lineage>
</organism>
<evidence type="ECO:0000259" key="9">
    <source>
        <dbReference type="Pfam" id="PF01103"/>
    </source>
</evidence>